<evidence type="ECO:0000313" key="5">
    <source>
        <dbReference type="EMBL" id="QEV16355.1"/>
    </source>
</evidence>
<dbReference type="InterPro" id="IPR000182">
    <property type="entry name" value="GNAT_dom"/>
</dbReference>
<organism evidence="5 6">
    <name type="scientific">Streptomyces alboniger</name>
    <dbReference type="NCBI Taxonomy" id="132473"/>
    <lineage>
        <taxon>Bacteria</taxon>
        <taxon>Bacillati</taxon>
        <taxon>Actinomycetota</taxon>
        <taxon>Actinomycetes</taxon>
        <taxon>Kitasatosporales</taxon>
        <taxon>Streptomycetaceae</taxon>
        <taxon>Streptomyces</taxon>
        <taxon>Streptomyces aurantiacus group</taxon>
    </lineage>
</organism>
<proteinExistence type="inferred from homology"/>
<dbReference type="SUPFAM" id="SSF55729">
    <property type="entry name" value="Acyl-CoA N-acyltransferases (Nat)"/>
    <property type="match status" value="1"/>
</dbReference>
<dbReference type="InterPro" id="IPR016181">
    <property type="entry name" value="Acyl_CoA_acyltransferase"/>
</dbReference>
<keyword evidence="1 5" id="KW-0808">Transferase</keyword>
<dbReference type="PANTHER" id="PTHR43792:SF8">
    <property type="entry name" value="[RIBOSOMAL PROTEIN US5]-ALANINE N-ACETYLTRANSFERASE"/>
    <property type="match status" value="1"/>
</dbReference>
<dbReference type="GO" id="GO:0008999">
    <property type="term" value="F:protein-N-terminal-alanine acetyltransferase activity"/>
    <property type="evidence" value="ECO:0007669"/>
    <property type="project" value="TreeGrafter"/>
</dbReference>
<evidence type="ECO:0000259" key="4">
    <source>
        <dbReference type="PROSITE" id="PS51186"/>
    </source>
</evidence>
<evidence type="ECO:0000313" key="6">
    <source>
        <dbReference type="Proteomes" id="UP000326553"/>
    </source>
</evidence>
<protein>
    <submittedName>
        <fullName evidence="5">N-acetyltransferase</fullName>
    </submittedName>
</protein>
<dbReference type="Gene3D" id="3.40.630.30">
    <property type="match status" value="1"/>
</dbReference>
<dbReference type="Proteomes" id="UP000326553">
    <property type="component" value="Chromosome"/>
</dbReference>
<reference evidence="5 6" key="1">
    <citation type="submission" date="2017-09" db="EMBL/GenBank/DDBJ databases">
        <authorList>
            <person name="Lee N."/>
            <person name="Cho B.-K."/>
        </authorList>
    </citation>
    <scope>NUCLEOTIDE SEQUENCE [LARGE SCALE GENOMIC DNA]</scope>
    <source>
        <strain evidence="5 6">ATCC 12461</strain>
    </source>
</reference>
<dbReference type="AlphaFoldDB" id="A0A5J6HH13"/>
<evidence type="ECO:0000256" key="1">
    <source>
        <dbReference type="ARBA" id="ARBA00022679"/>
    </source>
</evidence>
<sequence length="165" mass="17532">MPPLSTAPELQLLGPEHAPALLAFEEANRAYFAASVPDRGDDYFRDFAARHSALLAEQAEGVCFFHVLVDDAGEVLGRVNLLDVADGSAELGYRIAERATGQGLATRAVRQACDLAVTAYGLTELRASTTLDNPGSRAVLARTGFVPTGEIRLDGRPGTSYVLSL</sequence>
<evidence type="ECO:0000256" key="3">
    <source>
        <dbReference type="ARBA" id="ARBA00038502"/>
    </source>
</evidence>
<dbReference type="Pfam" id="PF13302">
    <property type="entry name" value="Acetyltransf_3"/>
    <property type="match status" value="1"/>
</dbReference>
<evidence type="ECO:0000256" key="2">
    <source>
        <dbReference type="ARBA" id="ARBA00023315"/>
    </source>
</evidence>
<name>A0A5J6HH13_STRAD</name>
<dbReference type="PROSITE" id="PS51186">
    <property type="entry name" value="GNAT"/>
    <property type="match status" value="1"/>
</dbReference>
<dbReference type="EMBL" id="CP023695">
    <property type="protein sequence ID" value="QEV16355.1"/>
    <property type="molecule type" value="Genomic_DNA"/>
</dbReference>
<gene>
    <name evidence="5" type="ORF">CP975_01500</name>
</gene>
<dbReference type="RefSeq" id="WP_055530233.1">
    <property type="nucleotide sequence ID" value="NZ_CP023695.1"/>
</dbReference>
<feature type="domain" description="N-acetyltransferase" evidence="4">
    <location>
        <begin position="8"/>
        <end position="165"/>
    </location>
</feature>
<dbReference type="OrthoDB" id="5125488at2"/>
<dbReference type="GO" id="GO:0005737">
    <property type="term" value="C:cytoplasm"/>
    <property type="evidence" value="ECO:0007669"/>
    <property type="project" value="TreeGrafter"/>
</dbReference>
<keyword evidence="2" id="KW-0012">Acyltransferase</keyword>
<dbReference type="KEGG" id="salw:CP975_01500"/>
<dbReference type="PANTHER" id="PTHR43792">
    <property type="entry name" value="GNAT FAMILY, PUTATIVE (AFU_ORTHOLOGUE AFUA_3G00765)-RELATED-RELATED"/>
    <property type="match status" value="1"/>
</dbReference>
<accession>A0A5J6HH13</accession>
<dbReference type="InterPro" id="IPR051531">
    <property type="entry name" value="N-acetyltransferase"/>
</dbReference>
<comment type="similarity">
    <text evidence="3">Belongs to the acetyltransferase family. RimJ subfamily.</text>
</comment>
<keyword evidence="6" id="KW-1185">Reference proteome</keyword>